<dbReference type="Proteomes" id="UP000016088">
    <property type="component" value="Unassembled WGS sequence"/>
</dbReference>
<dbReference type="HOGENOM" id="CLU_131047_0_2_1"/>
<dbReference type="GO" id="GO:0015934">
    <property type="term" value="C:large ribosomal subunit"/>
    <property type="evidence" value="ECO:0007669"/>
    <property type="project" value="InterPro"/>
</dbReference>
<dbReference type="AlphaFoldDB" id="S9R588"/>
<sequence length="88" mass="9830">MSFFRVKLQRSTIGLPRGIRSVVESLGLGKRHSVAYCEVNPMSAGKIFKIKELVSVSEVQKVLSKEEERKARSPPSGFTVVHRKFPTA</sequence>
<dbReference type="OMA" id="FHPAEPQ"/>
<dbReference type="OrthoDB" id="509901at2759"/>
<proteinExistence type="inferred from homology"/>
<evidence type="ECO:0000259" key="6">
    <source>
        <dbReference type="Pfam" id="PF00327"/>
    </source>
</evidence>
<dbReference type="VEuPathDB" id="FungiDB:SOCG_02733"/>
<accession>S9R588</accession>
<feature type="region of interest" description="Disordered" evidence="5">
    <location>
        <begin position="65"/>
        <end position="88"/>
    </location>
</feature>
<dbReference type="InterPro" id="IPR005996">
    <property type="entry name" value="Ribosomal_uL30_bac-type"/>
</dbReference>
<dbReference type="RefSeq" id="XP_013016677.1">
    <property type="nucleotide sequence ID" value="XM_013161223.1"/>
</dbReference>
<evidence type="ECO:0000256" key="3">
    <source>
        <dbReference type="ARBA" id="ARBA00023274"/>
    </source>
</evidence>
<dbReference type="Pfam" id="PF00327">
    <property type="entry name" value="Ribosomal_L30"/>
    <property type="match status" value="1"/>
</dbReference>
<evidence type="ECO:0000256" key="1">
    <source>
        <dbReference type="ARBA" id="ARBA00007594"/>
    </source>
</evidence>
<keyword evidence="3" id="KW-0687">Ribonucleoprotein</keyword>
<feature type="domain" description="Large ribosomal subunit protein uL30-like ferredoxin-like fold" evidence="6">
    <location>
        <begin position="4"/>
        <end position="54"/>
    </location>
</feature>
<dbReference type="EMBL" id="KE503206">
    <property type="protein sequence ID" value="EPX73510.1"/>
    <property type="molecule type" value="Genomic_DNA"/>
</dbReference>
<dbReference type="eggNOG" id="ENOG502S7S3">
    <property type="taxonomic scope" value="Eukaryota"/>
</dbReference>
<evidence type="ECO:0000256" key="5">
    <source>
        <dbReference type="SAM" id="MobiDB-lite"/>
    </source>
</evidence>
<dbReference type="GO" id="GO:0005739">
    <property type="term" value="C:mitochondrion"/>
    <property type="evidence" value="ECO:0007669"/>
    <property type="project" value="TreeGrafter"/>
</dbReference>
<dbReference type="Gene3D" id="3.30.1390.20">
    <property type="entry name" value="Ribosomal protein L30, ferredoxin-like fold domain"/>
    <property type="match status" value="1"/>
</dbReference>
<dbReference type="PANTHER" id="PTHR15892">
    <property type="entry name" value="MITOCHONDRIAL RIBOSOMAL PROTEIN L30"/>
    <property type="match status" value="1"/>
</dbReference>
<dbReference type="GO" id="GO:0003735">
    <property type="term" value="F:structural constituent of ribosome"/>
    <property type="evidence" value="ECO:0007669"/>
    <property type="project" value="InterPro"/>
</dbReference>
<comment type="similarity">
    <text evidence="1">Belongs to the universal ribosomal protein uL30 family.</text>
</comment>
<dbReference type="SUPFAM" id="SSF55129">
    <property type="entry name" value="Ribosomal protein L30p/L7e"/>
    <property type="match status" value="1"/>
</dbReference>
<organism evidence="7 8">
    <name type="scientific">Schizosaccharomyces octosporus (strain yFS286)</name>
    <name type="common">Fission yeast</name>
    <name type="synonym">Octosporomyces octosporus</name>
    <dbReference type="NCBI Taxonomy" id="483514"/>
    <lineage>
        <taxon>Eukaryota</taxon>
        <taxon>Fungi</taxon>
        <taxon>Dikarya</taxon>
        <taxon>Ascomycota</taxon>
        <taxon>Taphrinomycotina</taxon>
        <taxon>Schizosaccharomycetes</taxon>
        <taxon>Schizosaccharomycetales</taxon>
        <taxon>Schizosaccharomycetaceae</taxon>
        <taxon>Schizosaccharomyces</taxon>
    </lineage>
</organism>
<keyword evidence="2 7" id="KW-0689">Ribosomal protein</keyword>
<name>S9R588_SCHOY</name>
<evidence type="ECO:0000256" key="4">
    <source>
        <dbReference type="ARBA" id="ARBA00035281"/>
    </source>
</evidence>
<dbReference type="InterPro" id="IPR016082">
    <property type="entry name" value="Ribosomal_uL30_ferredoxin-like"/>
</dbReference>
<dbReference type="GeneID" id="25031707"/>
<keyword evidence="8" id="KW-1185">Reference proteome</keyword>
<protein>
    <recommendedName>
        <fullName evidence="4">Large ribosomal subunit protein uL30m</fullName>
    </recommendedName>
</protein>
<dbReference type="InterPro" id="IPR036919">
    <property type="entry name" value="Ribo_uL30_ferredoxin-like_sf"/>
</dbReference>
<evidence type="ECO:0000313" key="7">
    <source>
        <dbReference type="EMBL" id="EPX73510.1"/>
    </source>
</evidence>
<dbReference type="PANTHER" id="PTHR15892:SF2">
    <property type="entry name" value="LARGE RIBOSOMAL SUBUNIT PROTEIN UL30M"/>
    <property type="match status" value="1"/>
</dbReference>
<reference evidence="7 8" key="1">
    <citation type="journal article" date="2011" name="Science">
        <title>Comparative functional genomics of the fission yeasts.</title>
        <authorList>
            <person name="Rhind N."/>
            <person name="Chen Z."/>
            <person name="Yassour M."/>
            <person name="Thompson D.A."/>
            <person name="Haas B.J."/>
            <person name="Habib N."/>
            <person name="Wapinski I."/>
            <person name="Roy S."/>
            <person name="Lin M.F."/>
            <person name="Heiman D.I."/>
            <person name="Young S.K."/>
            <person name="Furuya K."/>
            <person name="Guo Y."/>
            <person name="Pidoux A."/>
            <person name="Chen H.M."/>
            <person name="Robbertse B."/>
            <person name="Goldberg J.M."/>
            <person name="Aoki K."/>
            <person name="Bayne E.H."/>
            <person name="Berlin A.M."/>
            <person name="Desjardins C.A."/>
            <person name="Dobbs E."/>
            <person name="Dukaj L."/>
            <person name="Fan L."/>
            <person name="FitzGerald M.G."/>
            <person name="French C."/>
            <person name="Gujja S."/>
            <person name="Hansen K."/>
            <person name="Keifenheim D."/>
            <person name="Levin J.Z."/>
            <person name="Mosher R.A."/>
            <person name="Mueller C.A."/>
            <person name="Pfiffner J."/>
            <person name="Priest M."/>
            <person name="Russ C."/>
            <person name="Smialowska A."/>
            <person name="Swoboda P."/>
            <person name="Sykes S.M."/>
            <person name="Vaughn M."/>
            <person name="Vengrova S."/>
            <person name="Yoder R."/>
            <person name="Zeng Q."/>
            <person name="Allshire R."/>
            <person name="Baulcombe D."/>
            <person name="Birren B.W."/>
            <person name="Brown W."/>
            <person name="Ekwall K."/>
            <person name="Kellis M."/>
            <person name="Leatherwood J."/>
            <person name="Levin H."/>
            <person name="Margalit H."/>
            <person name="Martienssen R."/>
            <person name="Nieduszynski C.A."/>
            <person name="Spatafora J.W."/>
            <person name="Friedman N."/>
            <person name="Dalgaard J.Z."/>
            <person name="Baumann P."/>
            <person name="Niki H."/>
            <person name="Regev A."/>
            <person name="Nusbaum C."/>
        </authorList>
    </citation>
    <scope>NUCLEOTIDE SEQUENCE [LARGE SCALE GENOMIC DNA]</scope>
    <source>
        <strain evidence="8">yFS286</strain>
    </source>
</reference>
<gene>
    <name evidence="7" type="ORF">SOCG_02733</name>
</gene>
<evidence type="ECO:0000256" key="2">
    <source>
        <dbReference type="ARBA" id="ARBA00022980"/>
    </source>
</evidence>
<evidence type="ECO:0000313" key="8">
    <source>
        <dbReference type="Proteomes" id="UP000016088"/>
    </source>
</evidence>
<dbReference type="GO" id="GO:0006412">
    <property type="term" value="P:translation"/>
    <property type="evidence" value="ECO:0007669"/>
    <property type="project" value="InterPro"/>
</dbReference>